<keyword evidence="8" id="KW-0223">Dioxygenase</keyword>
<keyword evidence="5" id="KW-0408">Iron</keyword>
<dbReference type="Pfam" id="PF00355">
    <property type="entry name" value="Rieske"/>
    <property type="match status" value="1"/>
</dbReference>
<gene>
    <name evidence="8" type="ORF">HF519_03220</name>
</gene>
<dbReference type="PRINTS" id="PR00090">
    <property type="entry name" value="RNGDIOXGNASE"/>
</dbReference>
<sequence>MSRPTADGVRELVRQIGEQATLPLEEGRALPARAYWDPEFYELELEHIFRKDWICIARVEEVPDKGSYRAIDLAGEPLIVVRGNDEQVRVFSRVCRHRYADLMGGERTDEERVSGCVARFECPYHAWIYRLDGSLLSAPEMSGRPGFDKSANGLREIRTEIWQGFVFVNLDDATDIPFDMSTVAEIQDGYDFTDWEIASVIDWGESKVNWKIVVENFLEVYHHIGIHKNVLQPLWRLGKCRQGHLTGPDFYYSRMMAGAEVAIGEEDGHLLHPLFLPAKTGLSAFQRSHTLLMAKFPAYLCAPGPDIAFWFRSLPTGPETHRLEIHFLVPKENLGAEGFDEKIKEATDFLKLVQAQDASVNEAVQASAKSRYATGGVLQAHEQSLWQLQKYLASRLPAQH</sequence>
<dbReference type="Gene3D" id="3.90.380.10">
    <property type="entry name" value="Naphthalene 1,2-dioxygenase Alpha Subunit, Chain A, domain 1"/>
    <property type="match status" value="1"/>
</dbReference>
<accession>A0A848DDG8</accession>
<reference evidence="8 9" key="1">
    <citation type="submission" date="2020-04" db="EMBL/GenBank/DDBJ databases">
        <authorList>
            <person name="Klaysubun C."/>
            <person name="Duangmal K."/>
            <person name="Lipun K."/>
        </authorList>
    </citation>
    <scope>NUCLEOTIDE SEQUENCE [LARGE SCALE GENOMIC DNA]</scope>
    <source>
        <strain evidence="8 9">DSM 45300</strain>
    </source>
</reference>
<proteinExistence type="predicted"/>
<dbReference type="GO" id="GO:0051537">
    <property type="term" value="F:2 iron, 2 sulfur cluster binding"/>
    <property type="evidence" value="ECO:0007669"/>
    <property type="project" value="UniProtKB-KW"/>
</dbReference>
<dbReference type="AlphaFoldDB" id="A0A848DDG8"/>
<keyword evidence="6" id="KW-0411">Iron-sulfur</keyword>
<evidence type="ECO:0000259" key="7">
    <source>
        <dbReference type="PROSITE" id="PS51296"/>
    </source>
</evidence>
<dbReference type="EMBL" id="JAAXKZ010000006">
    <property type="protein sequence ID" value="NMH90607.1"/>
    <property type="molecule type" value="Genomic_DNA"/>
</dbReference>
<keyword evidence="2" id="KW-0001">2Fe-2S</keyword>
<evidence type="ECO:0000313" key="8">
    <source>
        <dbReference type="EMBL" id="NMH90607.1"/>
    </source>
</evidence>
<name>A0A848DDG8_9PSEU</name>
<evidence type="ECO:0000256" key="6">
    <source>
        <dbReference type="ARBA" id="ARBA00023014"/>
    </source>
</evidence>
<dbReference type="CDD" id="cd03469">
    <property type="entry name" value="Rieske_RO_Alpha_N"/>
    <property type="match status" value="1"/>
</dbReference>
<dbReference type="Proteomes" id="UP000586918">
    <property type="component" value="Unassembled WGS sequence"/>
</dbReference>
<dbReference type="Pfam" id="PF00848">
    <property type="entry name" value="Ring_hydroxyl_A"/>
    <property type="match status" value="1"/>
</dbReference>
<dbReference type="PANTHER" id="PTHR43756">
    <property type="entry name" value="CHOLINE MONOOXYGENASE, CHLOROPLASTIC"/>
    <property type="match status" value="1"/>
</dbReference>
<dbReference type="PROSITE" id="PS51296">
    <property type="entry name" value="RIESKE"/>
    <property type="match status" value="1"/>
</dbReference>
<evidence type="ECO:0000256" key="3">
    <source>
        <dbReference type="ARBA" id="ARBA00022723"/>
    </source>
</evidence>
<feature type="domain" description="Rieske" evidence="7">
    <location>
        <begin position="53"/>
        <end position="168"/>
    </location>
</feature>
<dbReference type="GO" id="GO:0016705">
    <property type="term" value="F:oxidoreductase activity, acting on paired donors, with incorporation or reduction of molecular oxygen"/>
    <property type="evidence" value="ECO:0007669"/>
    <property type="project" value="UniProtKB-ARBA"/>
</dbReference>
<keyword evidence="4" id="KW-0560">Oxidoreductase</keyword>
<comment type="cofactor">
    <cofactor evidence="1">
        <name>Fe cation</name>
        <dbReference type="ChEBI" id="CHEBI:24875"/>
    </cofactor>
</comment>
<dbReference type="SUPFAM" id="SSF50022">
    <property type="entry name" value="ISP domain"/>
    <property type="match status" value="1"/>
</dbReference>
<dbReference type="InterPro" id="IPR015879">
    <property type="entry name" value="Ring_hydroxy_dOase_asu_C_dom"/>
</dbReference>
<dbReference type="InterPro" id="IPR036922">
    <property type="entry name" value="Rieske_2Fe-2S_sf"/>
</dbReference>
<dbReference type="Gene3D" id="2.102.10.10">
    <property type="entry name" value="Rieske [2Fe-2S] iron-sulphur domain"/>
    <property type="match status" value="1"/>
</dbReference>
<evidence type="ECO:0000256" key="1">
    <source>
        <dbReference type="ARBA" id="ARBA00001962"/>
    </source>
</evidence>
<organism evidence="8 9">
    <name type="scientific">Pseudonocardia bannensis</name>
    <dbReference type="NCBI Taxonomy" id="630973"/>
    <lineage>
        <taxon>Bacteria</taxon>
        <taxon>Bacillati</taxon>
        <taxon>Actinomycetota</taxon>
        <taxon>Actinomycetes</taxon>
        <taxon>Pseudonocardiales</taxon>
        <taxon>Pseudonocardiaceae</taxon>
        <taxon>Pseudonocardia</taxon>
    </lineage>
</organism>
<dbReference type="InterPro" id="IPR001663">
    <property type="entry name" value="Rng_hydr_dOase-A"/>
</dbReference>
<dbReference type="GO" id="GO:0005506">
    <property type="term" value="F:iron ion binding"/>
    <property type="evidence" value="ECO:0007669"/>
    <property type="project" value="InterPro"/>
</dbReference>
<dbReference type="GO" id="GO:0051213">
    <property type="term" value="F:dioxygenase activity"/>
    <property type="evidence" value="ECO:0007669"/>
    <property type="project" value="UniProtKB-KW"/>
</dbReference>
<evidence type="ECO:0000256" key="2">
    <source>
        <dbReference type="ARBA" id="ARBA00022714"/>
    </source>
</evidence>
<evidence type="ECO:0000256" key="5">
    <source>
        <dbReference type="ARBA" id="ARBA00023004"/>
    </source>
</evidence>
<evidence type="ECO:0000256" key="4">
    <source>
        <dbReference type="ARBA" id="ARBA00023002"/>
    </source>
</evidence>
<dbReference type="PANTHER" id="PTHR43756:SF5">
    <property type="entry name" value="CHOLINE MONOOXYGENASE, CHLOROPLASTIC"/>
    <property type="match status" value="1"/>
</dbReference>
<evidence type="ECO:0000313" key="9">
    <source>
        <dbReference type="Proteomes" id="UP000586918"/>
    </source>
</evidence>
<dbReference type="InterPro" id="IPR017941">
    <property type="entry name" value="Rieske_2Fe-2S"/>
</dbReference>
<protein>
    <submittedName>
        <fullName evidence="8">Aromatic ring-hydroxylating dioxygenase subunit alpha</fullName>
    </submittedName>
</protein>
<keyword evidence="3" id="KW-0479">Metal-binding</keyword>
<keyword evidence="9" id="KW-1185">Reference proteome</keyword>
<dbReference type="GO" id="GO:0004497">
    <property type="term" value="F:monooxygenase activity"/>
    <property type="evidence" value="ECO:0007669"/>
    <property type="project" value="UniProtKB-ARBA"/>
</dbReference>
<comment type="caution">
    <text evidence="8">The sequence shown here is derived from an EMBL/GenBank/DDBJ whole genome shotgun (WGS) entry which is preliminary data.</text>
</comment>
<dbReference type="SUPFAM" id="SSF55961">
    <property type="entry name" value="Bet v1-like"/>
    <property type="match status" value="1"/>
</dbReference>